<proteinExistence type="predicted"/>
<organism evidence="1 2">
    <name type="scientific">Streptomyces xanthii</name>
    <dbReference type="NCBI Taxonomy" id="2768069"/>
    <lineage>
        <taxon>Bacteria</taxon>
        <taxon>Bacillati</taxon>
        <taxon>Actinomycetota</taxon>
        <taxon>Actinomycetes</taxon>
        <taxon>Kitasatosporales</taxon>
        <taxon>Streptomycetaceae</taxon>
        <taxon>Streptomyces</taxon>
    </lineage>
</organism>
<dbReference type="EMBL" id="CP061283">
    <property type="protein sequence ID" value="QNS09424.1"/>
    <property type="molecule type" value="Genomic_DNA"/>
</dbReference>
<gene>
    <name evidence="1" type="ORF">IAG42_37295</name>
</gene>
<dbReference type="AlphaFoldDB" id="A0A7H1BL19"/>
<evidence type="ECO:0000313" key="2">
    <source>
        <dbReference type="Proteomes" id="UP000516428"/>
    </source>
</evidence>
<dbReference type="RefSeq" id="WP_188342079.1">
    <property type="nucleotide sequence ID" value="NZ_CP061283.1"/>
</dbReference>
<sequence>MSVSEIPARPSYGVALHALSTLTGQPEHFFLGRPDGSSRTRGANLEFVAMLLLDLDDTDALTARRRTTPRPQLLAVVDELEHAENVTAGPGLADDDEFAGGWAA</sequence>
<name>A0A7H1BL19_9ACTN</name>
<reference evidence="1 2" key="1">
    <citation type="submission" date="2020-09" db="EMBL/GenBank/DDBJ databases">
        <title>A novel species.</title>
        <authorList>
            <person name="Gao J."/>
        </authorList>
    </citation>
    <scope>NUCLEOTIDE SEQUENCE [LARGE SCALE GENOMIC DNA]</scope>
    <source>
        <strain evidence="1 2">CRXT-Y-14</strain>
        <plasmid evidence="1 2">unnamed2</plasmid>
    </source>
</reference>
<dbReference type="KEGG" id="sxn:IAG42_37295"/>
<accession>A0A7H1BL19</accession>
<protein>
    <submittedName>
        <fullName evidence="1">Uncharacterized protein</fullName>
    </submittedName>
</protein>
<dbReference type="Proteomes" id="UP000516428">
    <property type="component" value="Plasmid unnamed2"/>
</dbReference>
<geneLocation type="plasmid" evidence="1 2">
    <name>unnamed2</name>
</geneLocation>
<evidence type="ECO:0000313" key="1">
    <source>
        <dbReference type="EMBL" id="QNS09424.1"/>
    </source>
</evidence>
<keyword evidence="2" id="KW-1185">Reference proteome</keyword>
<keyword evidence="1" id="KW-0614">Plasmid</keyword>